<accession>A0A150R4M3</accession>
<gene>
    <name evidence="1" type="ORF">BE17_20020</name>
</gene>
<sequence>MANSVTYEARPDLAHIRMSNGLTSVFISVLSLAASALAETERERELAAWFASHDQGLFGLGVVGFDVSELPWSPSTFVREREFTLRVIEAAKARTGWERLGYAPREDWIQPCLDQLRAMIEALVVEDACRAGATAWSYGDRPEPLVLCPVHRVYQHEHGCVLCNDR</sequence>
<dbReference type="Proteomes" id="UP000075635">
    <property type="component" value="Unassembled WGS sequence"/>
</dbReference>
<reference evidence="1 2" key="1">
    <citation type="submission" date="2014-02" db="EMBL/GenBank/DDBJ databases">
        <title>The small core and large imbalanced accessory genome model reveals a collaborative survival strategy of Sorangium cellulosum strains in nature.</title>
        <authorList>
            <person name="Han K."/>
            <person name="Peng R."/>
            <person name="Blom J."/>
            <person name="Li Y.-Z."/>
        </authorList>
    </citation>
    <scope>NUCLEOTIDE SEQUENCE [LARGE SCALE GENOMIC DNA]</scope>
    <source>
        <strain evidence="1 2">So0011-07</strain>
    </source>
</reference>
<dbReference type="EMBL" id="JEMB01003217">
    <property type="protein sequence ID" value="KYF74778.1"/>
    <property type="molecule type" value="Genomic_DNA"/>
</dbReference>
<organism evidence="1 2">
    <name type="scientific">Sorangium cellulosum</name>
    <name type="common">Polyangium cellulosum</name>
    <dbReference type="NCBI Taxonomy" id="56"/>
    <lineage>
        <taxon>Bacteria</taxon>
        <taxon>Pseudomonadati</taxon>
        <taxon>Myxococcota</taxon>
        <taxon>Polyangia</taxon>
        <taxon>Polyangiales</taxon>
        <taxon>Polyangiaceae</taxon>
        <taxon>Sorangium</taxon>
    </lineage>
</organism>
<proteinExistence type="predicted"/>
<name>A0A150R4M3_SORCE</name>
<evidence type="ECO:0000313" key="2">
    <source>
        <dbReference type="Proteomes" id="UP000075635"/>
    </source>
</evidence>
<dbReference type="AlphaFoldDB" id="A0A150R4M3"/>
<evidence type="ECO:0000313" key="1">
    <source>
        <dbReference type="EMBL" id="KYF74778.1"/>
    </source>
</evidence>
<comment type="caution">
    <text evidence="1">The sequence shown here is derived from an EMBL/GenBank/DDBJ whole genome shotgun (WGS) entry which is preliminary data.</text>
</comment>
<protein>
    <submittedName>
        <fullName evidence="1">Uncharacterized protein</fullName>
    </submittedName>
</protein>